<feature type="region of interest" description="Disordered" evidence="15">
    <location>
        <begin position="1"/>
        <end position="51"/>
    </location>
</feature>
<proteinExistence type="inferred from homology"/>
<evidence type="ECO:0000256" key="14">
    <source>
        <dbReference type="ARBA" id="ARBA00030453"/>
    </source>
</evidence>
<keyword evidence="6" id="KW-0158">Chromosome</keyword>
<dbReference type="AlphaFoldDB" id="U5HCP9"/>
<evidence type="ECO:0000256" key="8">
    <source>
        <dbReference type="ARBA" id="ARBA00022701"/>
    </source>
</evidence>
<sequence length="293" mass="32448">MSSSPPPRSRSRASSLTRRATTPLRRLSASSLRAMSLSHSRSRDPSTHEPPLQHLAPVFAELADSLSDLTGNLRELDKSNDHLDGFNTAFASYLYGLRITAYTADFNEAPALDSFKQAEERRPPSPQPHQDYSSPPQSPHTNHDQQDDTFITNASQHSFVNQNPVKISGRGGRGGATLTRGTTRGGARVGGRRTMTKKQREEMNAFADHLIQSLPLKYREQQPLRAETEKVIHALREHPNGLSMVDAQRTTGVANHRVNDAMTALVRVKFVVKVHQQGATVFRLDPSKFSPAE</sequence>
<evidence type="ECO:0000256" key="4">
    <source>
        <dbReference type="ARBA" id="ARBA00010073"/>
    </source>
</evidence>
<evidence type="ECO:0000256" key="5">
    <source>
        <dbReference type="ARBA" id="ARBA00020497"/>
    </source>
</evidence>
<reference evidence="16" key="2">
    <citation type="submission" date="2010-11" db="EMBL/GenBank/DDBJ databases">
        <authorList>
            <consortium name="The Broad Institute Genome Sequencing Platform"/>
            <person name="Earl A."/>
            <person name="Ward D."/>
            <person name="Feldgarden M."/>
            <person name="Gevers D."/>
            <person name="Butler R."/>
            <person name="Young S.K."/>
            <person name="Zeng Q."/>
            <person name="Gargeya S."/>
            <person name="Fitzgerald M."/>
            <person name="Haas B."/>
            <person name="Abouelleil A."/>
            <person name="Alvarado L."/>
            <person name="Arachchi H.M."/>
            <person name="Berlin A."/>
            <person name="Brown A."/>
            <person name="Chapman S.B."/>
            <person name="Chen Z."/>
            <person name="Dunbar C."/>
            <person name="Freedman E."/>
            <person name="Gearin G."/>
            <person name="Gellesch M."/>
            <person name="Goldberg J."/>
            <person name="Griggs A."/>
            <person name="Gujja S."/>
            <person name="Heilman E."/>
            <person name="Heiman D."/>
            <person name="Howarth C."/>
            <person name="Larson L."/>
            <person name="Lui A."/>
            <person name="MacDonald P.J.P."/>
            <person name="Mehta T."/>
            <person name="Montmayeur A."/>
            <person name="Murphy C."/>
            <person name="Neiman D."/>
            <person name="Pearson M."/>
            <person name="Priest M."/>
            <person name="Roberts A."/>
            <person name="Saif S."/>
            <person name="Shea T."/>
            <person name="Shenoy N."/>
            <person name="Sisk P."/>
            <person name="Stolte C."/>
            <person name="Sykes S."/>
            <person name="White J."/>
            <person name="Yandava C."/>
            <person name="Wortman J."/>
            <person name="Nusbaum C."/>
            <person name="Birren B."/>
        </authorList>
    </citation>
    <scope>NUCLEOTIDE SEQUENCE</scope>
    <source>
        <strain evidence="16">P1A1 Lamole</strain>
    </source>
</reference>
<dbReference type="EMBL" id="GL541702">
    <property type="protein sequence ID" value="KDE04627.1"/>
    <property type="molecule type" value="Genomic_DNA"/>
</dbReference>
<evidence type="ECO:0000256" key="10">
    <source>
        <dbReference type="ARBA" id="ARBA00022838"/>
    </source>
</evidence>
<dbReference type="GO" id="GO:1990537">
    <property type="term" value="C:mitotic spindle polar microtubule"/>
    <property type="evidence" value="ECO:0007669"/>
    <property type="project" value="TreeGrafter"/>
</dbReference>
<dbReference type="GO" id="GO:1990758">
    <property type="term" value="P:mitotic sister chromatid biorientation"/>
    <property type="evidence" value="ECO:0007669"/>
    <property type="project" value="TreeGrafter"/>
</dbReference>
<protein>
    <recommendedName>
        <fullName evidence="5">DASH complex subunit DAM1</fullName>
    </recommendedName>
    <alternativeName>
        <fullName evidence="14">Outer kinetochore protein DAM1</fullName>
    </alternativeName>
</protein>
<evidence type="ECO:0000256" key="6">
    <source>
        <dbReference type="ARBA" id="ARBA00022454"/>
    </source>
</evidence>
<keyword evidence="8" id="KW-0493">Microtubule</keyword>
<dbReference type="Pfam" id="PF08653">
    <property type="entry name" value="DASH_Dam1"/>
    <property type="match status" value="1"/>
</dbReference>
<evidence type="ECO:0000256" key="9">
    <source>
        <dbReference type="ARBA" id="ARBA00022829"/>
    </source>
</evidence>
<dbReference type="InterPro" id="IPR013962">
    <property type="entry name" value="DASH_Dam1"/>
</dbReference>
<evidence type="ECO:0000256" key="1">
    <source>
        <dbReference type="ARBA" id="ARBA00004123"/>
    </source>
</evidence>
<feature type="compositionally biased region" description="Low complexity" evidence="15">
    <location>
        <begin position="12"/>
        <end position="39"/>
    </location>
</feature>
<dbReference type="InParanoid" id="U5HCP9"/>
<dbReference type="HOGENOM" id="CLU_852990_0_0_1"/>
<keyword evidence="9" id="KW-0159">Chromosome partition</keyword>
<keyword evidence="10" id="KW-0995">Kinetochore</keyword>
<evidence type="ECO:0000256" key="2">
    <source>
        <dbReference type="ARBA" id="ARBA00004186"/>
    </source>
</evidence>
<dbReference type="PANTHER" id="PTHR28113">
    <property type="entry name" value="DASH COMPLEX SUBUNIT DAM1"/>
    <property type="match status" value="1"/>
</dbReference>
<reference evidence="18" key="1">
    <citation type="submission" date="2010-11" db="EMBL/GenBank/DDBJ databases">
        <title>The genome sequence of Microbotryum violaceum strain p1A1 Lamole.</title>
        <authorList>
            <person name="Cuomo C."/>
            <person name="Perlin M."/>
            <person name="Young S.K."/>
            <person name="Zeng Q."/>
            <person name="Gargeya S."/>
            <person name="Alvarado L."/>
            <person name="Berlin A."/>
            <person name="Chapman S.B."/>
            <person name="Chen Z."/>
            <person name="Freedman E."/>
            <person name="Gellesch M."/>
            <person name="Goldberg J."/>
            <person name="Griggs A."/>
            <person name="Gujja S."/>
            <person name="Heilman E."/>
            <person name="Heiman D."/>
            <person name="Howarth C."/>
            <person name="Mehta T."/>
            <person name="Neiman D."/>
            <person name="Pearson M."/>
            <person name="Roberts A."/>
            <person name="Saif S."/>
            <person name="Shea T."/>
            <person name="Shenoy N."/>
            <person name="Sisk P."/>
            <person name="Stolte C."/>
            <person name="Sykes S."/>
            <person name="White J."/>
            <person name="Yandava C."/>
            <person name="Haas B."/>
            <person name="Nusbaum C."/>
            <person name="Birren B."/>
        </authorList>
    </citation>
    <scope>NUCLEOTIDE SEQUENCE [LARGE SCALE GENOMIC DNA]</scope>
    <source>
        <strain evidence="18">p1A1 Lamole</strain>
    </source>
</reference>
<evidence type="ECO:0000313" key="18">
    <source>
        <dbReference type="Proteomes" id="UP000017200"/>
    </source>
</evidence>
<comment type="subcellular location">
    <subcellularLocation>
        <location evidence="3">Chromosome</location>
        <location evidence="3">Centromere</location>
        <location evidence="3">Kinetochore</location>
    </subcellularLocation>
    <subcellularLocation>
        <location evidence="2">Cytoplasm</location>
        <location evidence="2">Cytoskeleton</location>
        <location evidence="2">Spindle</location>
    </subcellularLocation>
    <subcellularLocation>
        <location evidence="1">Nucleus</location>
    </subcellularLocation>
</comment>
<name>U5HCP9_USTV1</name>
<evidence type="ECO:0000313" key="17">
    <source>
        <dbReference type="EnsemblFungi" id="MVLG_04927T0"/>
    </source>
</evidence>
<evidence type="ECO:0000256" key="15">
    <source>
        <dbReference type="SAM" id="MobiDB-lite"/>
    </source>
</evidence>
<evidence type="ECO:0000313" key="16">
    <source>
        <dbReference type="EMBL" id="KDE04627.1"/>
    </source>
</evidence>
<dbReference type="OrthoDB" id="5586015at2759"/>
<organism evidence="16">
    <name type="scientific">Microbotryum lychnidis-dioicae (strain p1A1 Lamole / MvSl-1064)</name>
    <name type="common">Anther smut fungus</name>
    <dbReference type="NCBI Taxonomy" id="683840"/>
    <lineage>
        <taxon>Eukaryota</taxon>
        <taxon>Fungi</taxon>
        <taxon>Dikarya</taxon>
        <taxon>Basidiomycota</taxon>
        <taxon>Pucciniomycotina</taxon>
        <taxon>Microbotryomycetes</taxon>
        <taxon>Microbotryales</taxon>
        <taxon>Microbotryaceae</taxon>
        <taxon>Microbotryum</taxon>
    </lineage>
</organism>
<dbReference type="EMBL" id="AEIJ01000487">
    <property type="status" value="NOT_ANNOTATED_CDS"/>
    <property type="molecule type" value="Genomic_DNA"/>
</dbReference>
<dbReference type="STRING" id="683840.U5HCP9"/>
<gene>
    <name evidence="16" type="ORF">MVLG_04927</name>
</gene>
<evidence type="ECO:0000256" key="7">
    <source>
        <dbReference type="ARBA" id="ARBA00022490"/>
    </source>
</evidence>
<evidence type="ECO:0000256" key="12">
    <source>
        <dbReference type="ARBA" id="ARBA00023242"/>
    </source>
</evidence>
<feature type="region of interest" description="Disordered" evidence="15">
    <location>
        <begin position="159"/>
        <end position="197"/>
    </location>
</feature>
<keyword evidence="11" id="KW-0206">Cytoskeleton</keyword>
<reference evidence="17" key="4">
    <citation type="submission" date="2015-06" db="UniProtKB">
        <authorList>
            <consortium name="EnsemblFungi"/>
        </authorList>
    </citation>
    <scope>IDENTIFICATION</scope>
</reference>
<evidence type="ECO:0000256" key="11">
    <source>
        <dbReference type="ARBA" id="ARBA00023212"/>
    </source>
</evidence>
<dbReference type="PANTHER" id="PTHR28113:SF1">
    <property type="entry name" value="DASH COMPLEX SUBUNIT DAM1"/>
    <property type="match status" value="1"/>
</dbReference>
<evidence type="ECO:0000256" key="13">
    <source>
        <dbReference type="ARBA" id="ARBA00023328"/>
    </source>
</evidence>
<dbReference type="OMA" id="YGLKMNA"/>
<reference evidence="16 18" key="3">
    <citation type="journal article" date="2015" name="BMC Genomics">
        <title>Sex and parasites: genomic and transcriptomic analysis of Microbotryum lychnidis-dioicae, the biotrophic and plant-castrating anther smut fungus.</title>
        <authorList>
            <person name="Perlin M.H."/>
            <person name="Amselem J."/>
            <person name="Fontanillas E."/>
            <person name="Toh S.S."/>
            <person name="Chen Z."/>
            <person name="Goldberg J."/>
            <person name="Duplessis S."/>
            <person name="Henrissat B."/>
            <person name="Young S."/>
            <person name="Zeng Q."/>
            <person name="Aguileta G."/>
            <person name="Petit E."/>
            <person name="Badouin H."/>
            <person name="Andrews J."/>
            <person name="Razeeq D."/>
            <person name="Gabaldon T."/>
            <person name="Quesneville H."/>
            <person name="Giraud T."/>
            <person name="Hood M.E."/>
            <person name="Schultz D.J."/>
            <person name="Cuomo C.A."/>
        </authorList>
    </citation>
    <scope>NUCLEOTIDE SEQUENCE [LARGE SCALE GENOMIC DNA]</scope>
    <source>
        <strain evidence="18">p1A1 Lamole</strain>
        <strain evidence="16">P1A1 Lamole</strain>
    </source>
</reference>
<feature type="region of interest" description="Disordered" evidence="15">
    <location>
        <begin position="117"/>
        <end position="147"/>
    </location>
</feature>
<dbReference type="GO" id="GO:0042729">
    <property type="term" value="C:DASH complex"/>
    <property type="evidence" value="ECO:0007669"/>
    <property type="project" value="InterPro"/>
</dbReference>
<comment type="similarity">
    <text evidence="4">Belongs to the DASH complex DAM1 family.</text>
</comment>
<accession>U5HCP9</accession>
<dbReference type="EnsemblFungi" id="MVLG_04927T0">
    <property type="protein sequence ID" value="MVLG_04927T0"/>
    <property type="gene ID" value="MVLG_04927"/>
</dbReference>
<dbReference type="GO" id="GO:0044732">
    <property type="term" value="C:mitotic spindle pole body"/>
    <property type="evidence" value="ECO:0007669"/>
    <property type="project" value="TreeGrafter"/>
</dbReference>
<keyword evidence="13" id="KW-0137">Centromere</keyword>
<keyword evidence="12" id="KW-0539">Nucleus</keyword>
<keyword evidence="7" id="KW-0963">Cytoplasm</keyword>
<keyword evidence="18" id="KW-1185">Reference proteome</keyword>
<dbReference type="Proteomes" id="UP000017200">
    <property type="component" value="Unassembled WGS sequence"/>
</dbReference>
<evidence type="ECO:0000256" key="3">
    <source>
        <dbReference type="ARBA" id="ARBA00004629"/>
    </source>
</evidence>